<proteinExistence type="predicted"/>
<accession>A0A0G2IF28</accession>
<feature type="region of interest" description="Disordered" evidence="1">
    <location>
        <begin position="67"/>
        <end position="97"/>
    </location>
</feature>
<keyword evidence="2" id="KW-1133">Transmembrane helix</keyword>
<evidence type="ECO:0000256" key="1">
    <source>
        <dbReference type="SAM" id="MobiDB-lite"/>
    </source>
</evidence>
<feature type="transmembrane region" description="Helical" evidence="2">
    <location>
        <begin position="525"/>
        <end position="546"/>
    </location>
</feature>
<reference evidence="3 4" key="1">
    <citation type="submission" date="2015-05" db="EMBL/GenBank/DDBJ databases">
        <title>Distinctive expansion of gene families associated with plant cell wall degradation and secondary metabolism in the genomes of grapevine trunk pathogens.</title>
        <authorList>
            <person name="Lawrence D.P."/>
            <person name="Travadon R."/>
            <person name="Rolshausen P.E."/>
            <person name="Baumgartner K."/>
        </authorList>
    </citation>
    <scope>NUCLEOTIDE SEQUENCE [LARGE SCALE GENOMIC DNA]</scope>
    <source>
        <strain evidence="3">DA912</strain>
    </source>
</reference>
<feature type="transmembrane region" description="Helical" evidence="2">
    <location>
        <begin position="151"/>
        <end position="172"/>
    </location>
</feature>
<feature type="region of interest" description="Disordered" evidence="1">
    <location>
        <begin position="1"/>
        <end position="22"/>
    </location>
</feature>
<feature type="transmembrane region" description="Helical" evidence="2">
    <location>
        <begin position="193"/>
        <end position="216"/>
    </location>
</feature>
<dbReference type="AlphaFoldDB" id="A0A0G2IF28"/>
<evidence type="ECO:0000313" key="3">
    <source>
        <dbReference type="EMBL" id="KKY38495.1"/>
    </source>
</evidence>
<protein>
    <submittedName>
        <fullName evidence="3">Putative major facilitator superfamily transporter</fullName>
    </submittedName>
</protein>
<feature type="region of interest" description="Disordered" evidence="1">
    <location>
        <begin position="574"/>
        <end position="595"/>
    </location>
</feature>
<evidence type="ECO:0000313" key="4">
    <source>
        <dbReference type="Proteomes" id="UP000034680"/>
    </source>
</evidence>
<sequence>MNDRIRASQKRESRETSVRKSTVEFADWSNQTRTLNSQEYWPTRTSTVDSMDWAERKNGEDYADWRQKSAAVGDTTKEWPTVSVEKGPTPEYDDVPTREPEPQYNQNFLHPPTPSRESILDALSTDGRNNDDTISLRSRRLSVNMDQSSRFGWWTLCLLLSALIMVILAGVYSTGSATALMKDKFFTTSSANAILILRVLTEACALIMAALVVVVVEDLQWALASRPEGVSLLHFVGMDSGTGVWGLLRLLATADWKQKYSSLFRLMVICTIPLPGIILMGDIAMELVFFPQETYPVSAGIGEFNASYISHIDSSSSTALLVQMGTPAWSDRDSFNKELLFGSSYCPLAVQAKAACLEDTTWWSPLVMVSSLFVYDRYGTVNYDRGNFSILSVTNLTPPIMKVVKLEDYMLSLSAVVPGFSPTTTTNSSSIPNSNSTMKGDNSALAVYAVTALPINDNEVAKKLSLKAIRKAMSVPFNYFHANYFSKPSIFELDEPRKGLSDDMYTTLSLAIMSHQVIAGPTSRWLFGLLSGILLALSTAVIIATARICKRRPQRCGYPTLDFAAVCAVKGGIPRPPSNEEERGPGGQHGLHRSLTQLGQQPAAFQVASKIKGERVVLGR</sequence>
<evidence type="ECO:0000256" key="2">
    <source>
        <dbReference type="SAM" id="Phobius"/>
    </source>
</evidence>
<gene>
    <name evidence="3" type="ORF">UCDDA912_g01487</name>
</gene>
<dbReference type="EMBL" id="LCUC01000057">
    <property type="protein sequence ID" value="KKY38495.1"/>
    <property type="molecule type" value="Genomic_DNA"/>
</dbReference>
<keyword evidence="2" id="KW-0472">Membrane</keyword>
<feature type="transmembrane region" description="Helical" evidence="2">
    <location>
        <begin position="263"/>
        <end position="285"/>
    </location>
</feature>
<name>A0A0G2IF28_9PEZI</name>
<comment type="caution">
    <text evidence="3">The sequence shown here is derived from an EMBL/GenBank/DDBJ whole genome shotgun (WGS) entry which is preliminary data.</text>
</comment>
<keyword evidence="2" id="KW-0812">Transmembrane</keyword>
<dbReference type="OrthoDB" id="5139479at2759"/>
<organism evidence="3 4">
    <name type="scientific">Diaporthe ampelina</name>
    <dbReference type="NCBI Taxonomy" id="1214573"/>
    <lineage>
        <taxon>Eukaryota</taxon>
        <taxon>Fungi</taxon>
        <taxon>Dikarya</taxon>
        <taxon>Ascomycota</taxon>
        <taxon>Pezizomycotina</taxon>
        <taxon>Sordariomycetes</taxon>
        <taxon>Sordariomycetidae</taxon>
        <taxon>Diaporthales</taxon>
        <taxon>Diaporthaceae</taxon>
        <taxon>Diaporthe</taxon>
    </lineage>
</organism>
<dbReference type="Proteomes" id="UP000034680">
    <property type="component" value="Unassembled WGS sequence"/>
</dbReference>
<keyword evidence="4" id="KW-1185">Reference proteome</keyword>
<reference evidence="3 4" key="2">
    <citation type="submission" date="2015-05" db="EMBL/GenBank/DDBJ databases">
        <authorList>
            <person name="Morales-Cruz A."/>
            <person name="Amrine K.C."/>
            <person name="Cantu D."/>
        </authorList>
    </citation>
    <scope>NUCLEOTIDE SEQUENCE [LARGE SCALE GENOMIC DNA]</scope>
    <source>
        <strain evidence="3">DA912</strain>
    </source>
</reference>